<keyword evidence="2" id="KW-0812">Transmembrane</keyword>
<dbReference type="GeneID" id="127371599"/>
<evidence type="ECO:0000256" key="1">
    <source>
        <dbReference type="SAM" id="MobiDB-lite"/>
    </source>
</evidence>
<feature type="region of interest" description="Disordered" evidence="1">
    <location>
        <begin position="337"/>
        <end position="486"/>
    </location>
</feature>
<accession>A0A8P4KEK5</accession>
<feature type="compositionally biased region" description="Polar residues" evidence="1">
    <location>
        <begin position="343"/>
        <end position="352"/>
    </location>
</feature>
<evidence type="ECO:0000313" key="4">
    <source>
        <dbReference type="Proteomes" id="UP000694389"/>
    </source>
</evidence>
<feature type="compositionally biased region" description="Basic and acidic residues" evidence="1">
    <location>
        <begin position="353"/>
        <end position="364"/>
    </location>
</feature>
<reference evidence="3" key="1">
    <citation type="submission" date="2025-08" db="UniProtKB">
        <authorList>
            <consortium name="Ensembl"/>
        </authorList>
    </citation>
    <scope>IDENTIFICATION</scope>
</reference>
<dbReference type="OMA" id="QEEWPLE"/>
<dbReference type="AlphaFoldDB" id="A0A8P4KEK5"/>
<feature type="compositionally biased region" description="Acidic residues" evidence="1">
    <location>
        <begin position="427"/>
        <end position="441"/>
    </location>
</feature>
<keyword evidence="2" id="KW-0472">Membrane</keyword>
<dbReference type="Proteomes" id="UP000694389">
    <property type="component" value="Unassembled WGS sequence"/>
</dbReference>
<proteinExistence type="predicted"/>
<dbReference type="Ensembl" id="ENSDLAT00005071879.1">
    <property type="protein sequence ID" value="ENSDLAP00005073503.1"/>
    <property type="gene ID" value="ENSDLAG00005030077.1"/>
</dbReference>
<feature type="transmembrane region" description="Helical" evidence="2">
    <location>
        <begin position="54"/>
        <end position="74"/>
    </location>
</feature>
<feature type="compositionally biased region" description="Acidic residues" evidence="1">
    <location>
        <begin position="450"/>
        <end position="474"/>
    </location>
</feature>
<evidence type="ECO:0000256" key="2">
    <source>
        <dbReference type="SAM" id="Phobius"/>
    </source>
</evidence>
<keyword evidence="2" id="KW-1133">Transmembrane helix</keyword>
<feature type="region of interest" description="Disordered" evidence="1">
    <location>
        <begin position="1"/>
        <end position="46"/>
    </location>
</feature>
<feature type="compositionally biased region" description="Acidic residues" evidence="1">
    <location>
        <begin position="385"/>
        <end position="417"/>
    </location>
</feature>
<feature type="compositionally biased region" description="Low complexity" evidence="1">
    <location>
        <begin position="36"/>
        <end position="46"/>
    </location>
</feature>
<dbReference type="GeneTree" id="ENSGT00390000013981"/>
<reference evidence="3" key="2">
    <citation type="submission" date="2025-09" db="UniProtKB">
        <authorList>
            <consortium name="Ensembl"/>
        </authorList>
    </citation>
    <scope>IDENTIFICATION</scope>
</reference>
<feature type="compositionally biased region" description="Acidic residues" evidence="1">
    <location>
        <begin position="365"/>
        <end position="377"/>
    </location>
</feature>
<organism evidence="3 4">
    <name type="scientific">Dicentrarchus labrax</name>
    <name type="common">European seabass</name>
    <name type="synonym">Morone labrax</name>
    <dbReference type="NCBI Taxonomy" id="13489"/>
    <lineage>
        <taxon>Eukaryota</taxon>
        <taxon>Metazoa</taxon>
        <taxon>Chordata</taxon>
        <taxon>Craniata</taxon>
        <taxon>Vertebrata</taxon>
        <taxon>Euteleostomi</taxon>
        <taxon>Actinopterygii</taxon>
        <taxon>Neopterygii</taxon>
        <taxon>Teleostei</taxon>
        <taxon>Neoteleostei</taxon>
        <taxon>Acanthomorphata</taxon>
        <taxon>Eupercaria</taxon>
        <taxon>Moronidae</taxon>
        <taxon>Dicentrarchus</taxon>
    </lineage>
</organism>
<protein>
    <submittedName>
        <fullName evidence="3">Uncharacterized protein</fullName>
    </submittedName>
</protein>
<keyword evidence="4" id="KW-1185">Reference proteome</keyword>
<evidence type="ECO:0000313" key="3">
    <source>
        <dbReference type="Ensembl" id="ENSDLAP00005073503.1"/>
    </source>
</evidence>
<dbReference type="RefSeq" id="XP_051270444.1">
    <property type="nucleotide sequence ID" value="XM_051414484.1"/>
</dbReference>
<gene>
    <name evidence="3" type="primary">LOC127371599</name>
</gene>
<name>A0A8P4KEK5_DICLA</name>
<sequence length="486" mass="53920">MAKRKSKKPQQEDTSILLDSPVAQSRASVPPPAAPAAPAADRVVPQSRNQTNSYASSALLFIIIFTVGASIMGWCCAQQQHSLDQLSESFTTMQERITNLQQVMEMTDAQTDIDLDVEERIFALDEAQKQAQETAEVALATAEKLKNSDLLSQLLDLHDEMDTRLAEIKQVSLAFTTLQAMFKNQSEEFETVKESVEAGLSSSSALAENVAELASAVASACSRVDEQIASVEVLNAQLEGQASELNELKDSMYLHSVALYTNNQETAAVKELVQAMQAVRAQALEEMLSAVQMTLDEQFFTSQTLHSSVMAHLQTFHKQLANAPSWSLKLKSNDESPAAEEFISTTAQNTTEVKLEDVEEKAEQQDADDEAEEEAEEQQNMQEEWPLEQEGDGDITEGQEEEEITEKEEEITPEEQEDIRGQSAELEFAEETAEDEVAEETVDGHVLDESLQEEVSEEGAESWESEEEELDELNYEVFVDGNEEDE</sequence>
<dbReference type="OrthoDB" id="8963459at2759"/>